<feature type="region of interest" description="Disordered" evidence="1">
    <location>
        <begin position="1"/>
        <end position="52"/>
    </location>
</feature>
<dbReference type="Proteomes" id="UP000054477">
    <property type="component" value="Unassembled WGS sequence"/>
</dbReference>
<protein>
    <submittedName>
        <fullName evidence="2">Uncharacterized protein</fullName>
    </submittedName>
</protein>
<dbReference type="EMBL" id="KN838669">
    <property type="protein sequence ID" value="KIJ98452.1"/>
    <property type="molecule type" value="Genomic_DNA"/>
</dbReference>
<feature type="compositionally biased region" description="Polar residues" evidence="1">
    <location>
        <begin position="37"/>
        <end position="52"/>
    </location>
</feature>
<sequence length="52" mass="5980">LRSTKNEVARPQTKSTAHKRQRTPSKTDHRHPPWFTNDGQQPRTGTGNNEPM</sequence>
<accession>A0A0C9XR65</accession>
<reference evidence="3" key="2">
    <citation type="submission" date="2015-01" db="EMBL/GenBank/DDBJ databases">
        <title>Evolutionary Origins and Diversification of the Mycorrhizal Mutualists.</title>
        <authorList>
            <consortium name="DOE Joint Genome Institute"/>
            <consortium name="Mycorrhizal Genomics Consortium"/>
            <person name="Kohler A."/>
            <person name="Kuo A."/>
            <person name="Nagy L.G."/>
            <person name="Floudas D."/>
            <person name="Copeland A."/>
            <person name="Barry K.W."/>
            <person name="Cichocki N."/>
            <person name="Veneault-Fourrey C."/>
            <person name="LaButti K."/>
            <person name="Lindquist E.A."/>
            <person name="Lipzen A."/>
            <person name="Lundell T."/>
            <person name="Morin E."/>
            <person name="Murat C."/>
            <person name="Riley R."/>
            <person name="Ohm R."/>
            <person name="Sun H."/>
            <person name="Tunlid A."/>
            <person name="Henrissat B."/>
            <person name="Grigoriev I.V."/>
            <person name="Hibbett D.S."/>
            <person name="Martin F."/>
        </authorList>
    </citation>
    <scope>NUCLEOTIDE SEQUENCE [LARGE SCALE GENOMIC DNA]</scope>
    <source>
        <strain evidence="3">LaAM-08-1</strain>
    </source>
</reference>
<name>A0A0C9XR65_9AGAR</name>
<dbReference type="HOGENOM" id="CLU_3092967_0_0_1"/>
<dbReference type="AlphaFoldDB" id="A0A0C9XR65"/>
<evidence type="ECO:0000313" key="2">
    <source>
        <dbReference type="EMBL" id="KIJ98452.1"/>
    </source>
</evidence>
<evidence type="ECO:0000313" key="3">
    <source>
        <dbReference type="Proteomes" id="UP000054477"/>
    </source>
</evidence>
<gene>
    <name evidence="2" type="ORF">K443DRAFT_103946</name>
</gene>
<proteinExistence type="predicted"/>
<feature type="non-terminal residue" evidence="2">
    <location>
        <position position="1"/>
    </location>
</feature>
<evidence type="ECO:0000256" key="1">
    <source>
        <dbReference type="SAM" id="MobiDB-lite"/>
    </source>
</evidence>
<reference evidence="2 3" key="1">
    <citation type="submission" date="2014-04" db="EMBL/GenBank/DDBJ databases">
        <authorList>
            <consortium name="DOE Joint Genome Institute"/>
            <person name="Kuo A."/>
            <person name="Kohler A."/>
            <person name="Nagy L.G."/>
            <person name="Floudas D."/>
            <person name="Copeland A."/>
            <person name="Barry K.W."/>
            <person name="Cichocki N."/>
            <person name="Veneault-Fourrey C."/>
            <person name="LaButti K."/>
            <person name="Lindquist E.A."/>
            <person name="Lipzen A."/>
            <person name="Lundell T."/>
            <person name="Morin E."/>
            <person name="Murat C."/>
            <person name="Sun H."/>
            <person name="Tunlid A."/>
            <person name="Henrissat B."/>
            <person name="Grigoriev I.V."/>
            <person name="Hibbett D.S."/>
            <person name="Martin F."/>
            <person name="Nordberg H.P."/>
            <person name="Cantor M.N."/>
            <person name="Hua S.X."/>
        </authorList>
    </citation>
    <scope>NUCLEOTIDE SEQUENCE [LARGE SCALE GENOMIC DNA]</scope>
    <source>
        <strain evidence="2 3">LaAM-08-1</strain>
    </source>
</reference>
<keyword evidence="3" id="KW-1185">Reference proteome</keyword>
<organism evidence="2 3">
    <name type="scientific">Laccaria amethystina LaAM-08-1</name>
    <dbReference type="NCBI Taxonomy" id="1095629"/>
    <lineage>
        <taxon>Eukaryota</taxon>
        <taxon>Fungi</taxon>
        <taxon>Dikarya</taxon>
        <taxon>Basidiomycota</taxon>
        <taxon>Agaricomycotina</taxon>
        <taxon>Agaricomycetes</taxon>
        <taxon>Agaricomycetidae</taxon>
        <taxon>Agaricales</taxon>
        <taxon>Agaricineae</taxon>
        <taxon>Hydnangiaceae</taxon>
        <taxon>Laccaria</taxon>
    </lineage>
</organism>